<dbReference type="CDD" id="cd00610">
    <property type="entry name" value="OAT_like"/>
    <property type="match status" value="1"/>
</dbReference>
<dbReference type="InterPro" id="IPR049704">
    <property type="entry name" value="Aminotrans_3_PPA_site"/>
</dbReference>
<reference evidence="5" key="1">
    <citation type="submission" date="2022-03" db="EMBL/GenBank/DDBJ databases">
        <authorList>
            <person name="Brunel B."/>
        </authorList>
    </citation>
    <scope>NUCLEOTIDE SEQUENCE</scope>
    <source>
        <strain evidence="5">STM4922sample</strain>
    </source>
</reference>
<comment type="similarity">
    <text evidence="2 4">Belongs to the class-III pyridoxal-phosphate-dependent aminotransferase family.</text>
</comment>
<evidence type="ECO:0000313" key="5">
    <source>
        <dbReference type="EMBL" id="CAH2396522.1"/>
    </source>
</evidence>
<dbReference type="InterPro" id="IPR015422">
    <property type="entry name" value="PyrdxlP-dep_Trfase_small"/>
</dbReference>
<evidence type="ECO:0000256" key="3">
    <source>
        <dbReference type="ARBA" id="ARBA00022898"/>
    </source>
</evidence>
<comment type="caution">
    <text evidence="5">The sequence shown here is derived from an EMBL/GenBank/DDBJ whole genome shotgun (WGS) entry which is preliminary data.</text>
</comment>
<accession>A0ABM9DIV5</accession>
<proteinExistence type="inferred from homology"/>
<keyword evidence="5" id="KW-0808">Transferase</keyword>
<evidence type="ECO:0000256" key="4">
    <source>
        <dbReference type="RuleBase" id="RU003560"/>
    </source>
</evidence>
<dbReference type="Gene3D" id="3.40.640.10">
    <property type="entry name" value="Type I PLP-dependent aspartate aminotransferase-like (Major domain)"/>
    <property type="match status" value="1"/>
</dbReference>
<keyword evidence="5" id="KW-0032">Aminotransferase</keyword>
<organism evidence="5 6">
    <name type="scientific">Mesorhizobium ventifaucium</name>
    <dbReference type="NCBI Taxonomy" id="666020"/>
    <lineage>
        <taxon>Bacteria</taxon>
        <taxon>Pseudomonadati</taxon>
        <taxon>Pseudomonadota</taxon>
        <taxon>Alphaproteobacteria</taxon>
        <taxon>Hyphomicrobiales</taxon>
        <taxon>Phyllobacteriaceae</taxon>
        <taxon>Mesorhizobium</taxon>
    </lineage>
</organism>
<dbReference type="InterPro" id="IPR015421">
    <property type="entry name" value="PyrdxlP-dep_Trfase_major"/>
</dbReference>
<dbReference type="PIRSF" id="PIRSF000521">
    <property type="entry name" value="Transaminase_4ab_Lys_Orn"/>
    <property type="match status" value="1"/>
</dbReference>
<sequence length="443" mass="47957">MSKKIDLSMPNAFVPGQGNLSSEDDAMVARRYRLLGPAYRLMYENPLHLVRGEGVWLYDVNGRPYLDVYNNVTSLGHCHPRVVEAIREQVGILATNTRYLHSLILDYAERLLATFPSALGHVMFACTGSEANDLAYRIAKFHTGGTGVIVTDMSYHGISDTVSQFSPSLGKSVNLGVHVRTVPSPHAYHYPHCDIGAKFTADVKSAIDDLLRHGIKPAMLIVDSLFTSDGVLADPGGFLKGAVDAIRAAGGIFVADEVQPGFARTGDFMWGFQRHGVEPDMVTLGKPMGNGQPISATVIRPEILQEFGENARYFNTFGGNAVSCAAAFAVLQAIQDEKLQENARVVGAHMAEGLSKLKARHDIVGDVRGAGLIFGLEIVTDQTSAKAGREATTRVVNRMRDDGVLISVCGKGYNVLKIRPPLVFSRENADMFLAALDRALAAE</sequence>
<dbReference type="PANTHER" id="PTHR45688:SF13">
    <property type="entry name" value="ALANINE--GLYOXYLATE AMINOTRANSFERASE 2-LIKE"/>
    <property type="match status" value="1"/>
</dbReference>
<dbReference type="Proteomes" id="UP001152604">
    <property type="component" value="Unassembled WGS sequence"/>
</dbReference>
<protein>
    <submittedName>
        <fullName evidence="5">Aspartate aminotransferase family protein</fullName>
    </submittedName>
</protein>
<dbReference type="Gene3D" id="3.90.1150.10">
    <property type="entry name" value="Aspartate Aminotransferase, domain 1"/>
    <property type="match status" value="1"/>
</dbReference>
<dbReference type="PANTHER" id="PTHR45688">
    <property type="match status" value="1"/>
</dbReference>
<dbReference type="EMBL" id="CAKXZS010000009">
    <property type="protein sequence ID" value="CAH2396522.1"/>
    <property type="molecule type" value="Genomic_DNA"/>
</dbReference>
<evidence type="ECO:0000256" key="1">
    <source>
        <dbReference type="ARBA" id="ARBA00001933"/>
    </source>
</evidence>
<evidence type="ECO:0000313" key="6">
    <source>
        <dbReference type="Proteomes" id="UP001152604"/>
    </source>
</evidence>
<keyword evidence="6" id="KW-1185">Reference proteome</keyword>
<comment type="cofactor">
    <cofactor evidence="1">
        <name>pyridoxal 5'-phosphate</name>
        <dbReference type="ChEBI" id="CHEBI:597326"/>
    </cofactor>
</comment>
<keyword evidence="3 4" id="KW-0663">Pyridoxal phosphate</keyword>
<dbReference type="InterPro" id="IPR005814">
    <property type="entry name" value="Aminotrans_3"/>
</dbReference>
<evidence type="ECO:0000256" key="2">
    <source>
        <dbReference type="ARBA" id="ARBA00008954"/>
    </source>
</evidence>
<dbReference type="SUPFAM" id="SSF53383">
    <property type="entry name" value="PLP-dependent transferases"/>
    <property type="match status" value="1"/>
</dbReference>
<name>A0ABM9DIV5_9HYPH</name>
<dbReference type="InterPro" id="IPR015424">
    <property type="entry name" value="PyrdxlP-dep_Trfase"/>
</dbReference>
<dbReference type="GO" id="GO:0008483">
    <property type="term" value="F:transaminase activity"/>
    <property type="evidence" value="ECO:0007669"/>
    <property type="project" value="UniProtKB-KW"/>
</dbReference>
<gene>
    <name evidence="5" type="ORF">MES4922_170005</name>
</gene>
<dbReference type="Pfam" id="PF00202">
    <property type="entry name" value="Aminotran_3"/>
    <property type="match status" value="1"/>
</dbReference>
<dbReference type="PROSITE" id="PS00600">
    <property type="entry name" value="AA_TRANSFER_CLASS_3"/>
    <property type="match status" value="1"/>
</dbReference>